<dbReference type="Gene3D" id="2.40.128.270">
    <property type="match status" value="1"/>
</dbReference>
<evidence type="ECO:0000259" key="1">
    <source>
        <dbReference type="Pfam" id="PF03724"/>
    </source>
</evidence>
<protein>
    <recommendedName>
        <fullName evidence="1">DUF306 domain-containing protein</fullName>
    </recommendedName>
</protein>
<reference evidence="3" key="2">
    <citation type="submission" date="2015-04" db="EMBL/GenBank/DDBJ databases">
        <title>The complete genome sequence of Erythrobacter sp. s21-N3.</title>
        <authorList>
            <person name="Zhuang L."/>
            <person name="Liu Y."/>
            <person name="Shao Z."/>
        </authorList>
    </citation>
    <scope>NUCLEOTIDE SEQUENCE [LARGE SCALE GENOMIC DNA]</scope>
    <source>
        <strain evidence="3">s21-N3</strain>
    </source>
</reference>
<dbReference type="AlphaFoldDB" id="A0A0H4V876"/>
<dbReference type="EMBL" id="CP011310">
    <property type="protein sequence ID" value="AKQ40797.1"/>
    <property type="molecule type" value="Genomic_DNA"/>
</dbReference>
<dbReference type="InterPro" id="IPR039366">
    <property type="entry name" value="Pilotin"/>
</dbReference>
<sequence length="249" mass="26640">MSLSAFATIQPAAESGEVAMVERITGTLSYRERIALPPEAQVEIVVSDITLGRNQELILSRTMNTIGQASPPIPFSIDVSKLNLSDGPLYGLRAFIREPDGTILFRTSEPFLLDLRSDTVDIGDIRVSMTSPDDPGLAGISDLQDGEWHVTQIGGDVVAQISAPTMTFTADGRLYGSTSCNRFSSSYGLDGNSLEVGNVAATKRACEAGLMQQERRFLDALSLIENASLEAGGFLVLSGNGQRLVAVRN</sequence>
<dbReference type="Proteomes" id="UP000059113">
    <property type="component" value="Chromosome"/>
</dbReference>
<name>A0A0H4V876_9SPHN</name>
<keyword evidence="3" id="KW-1185">Reference proteome</keyword>
<dbReference type="Pfam" id="PF09619">
    <property type="entry name" value="YscW"/>
    <property type="match status" value="1"/>
</dbReference>
<dbReference type="InterPro" id="IPR005184">
    <property type="entry name" value="DUF306_Meta_HslJ"/>
</dbReference>
<dbReference type="STRING" id="1648404.CP97_00145"/>
<dbReference type="PANTHER" id="PTHR35535">
    <property type="entry name" value="HEAT SHOCK PROTEIN HSLJ"/>
    <property type="match status" value="1"/>
</dbReference>
<dbReference type="Pfam" id="PF03724">
    <property type="entry name" value="META"/>
    <property type="match status" value="1"/>
</dbReference>
<dbReference type="InterPro" id="IPR053147">
    <property type="entry name" value="Hsp_HslJ-like"/>
</dbReference>
<dbReference type="KEGG" id="ery:CP97_00145"/>
<evidence type="ECO:0000313" key="2">
    <source>
        <dbReference type="EMBL" id="AKQ40797.1"/>
    </source>
</evidence>
<accession>A0A0H4V876</accession>
<organism evidence="2 3">
    <name type="scientific">Aurantiacibacter atlanticus</name>
    <dbReference type="NCBI Taxonomy" id="1648404"/>
    <lineage>
        <taxon>Bacteria</taxon>
        <taxon>Pseudomonadati</taxon>
        <taxon>Pseudomonadota</taxon>
        <taxon>Alphaproteobacteria</taxon>
        <taxon>Sphingomonadales</taxon>
        <taxon>Erythrobacteraceae</taxon>
        <taxon>Aurantiacibacter</taxon>
    </lineage>
</organism>
<dbReference type="PANTHER" id="PTHR35535:SF1">
    <property type="entry name" value="HEAT SHOCK PROTEIN HSLJ"/>
    <property type="match status" value="1"/>
</dbReference>
<feature type="domain" description="DUF306" evidence="1">
    <location>
        <begin position="142"/>
        <end position="245"/>
    </location>
</feature>
<dbReference type="InterPro" id="IPR038670">
    <property type="entry name" value="HslJ-like_sf"/>
</dbReference>
<gene>
    <name evidence="2" type="ORF">CP97_00145</name>
</gene>
<evidence type="ECO:0000313" key="3">
    <source>
        <dbReference type="Proteomes" id="UP000059113"/>
    </source>
</evidence>
<dbReference type="PATRIC" id="fig|1648404.4.peg.31"/>
<reference evidence="2 3" key="1">
    <citation type="journal article" date="2015" name="Int. J. Syst. Evol. Microbiol.">
        <title>Erythrobacter atlanticus sp. nov., a bacterium from ocean sediment able to degrade polycyclic aromatic hydrocarbons.</title>
        <authorList>
            <person name="Zhuang L."/>
            <person name="Liu Y."/>
            <person name="Wang L."/>
            <person name="Wang W."/>
            <person name="Shao Z."/>
        </authorList>
    </citation>
    <scope>NUCLEOTIDE SEQUENCE [LARGE SCALE GENOMIC DNA]</scope>
    <source>
        <strain evidence="3">s21-N3</strain>
    </source>
</reference>
<proteinExistence type="predicted"/>